<reference evidence="11 12" key="1">
    <citation type="submission" date="2024-04" db="EMBL/GenBank/DDBJ databases">
        <title>Novel species of the genus Ideonella isolated from streams.</title>
        <authorList>
            <person name="Lu H."/>
        </authorList>
    </citation>
    <scope>NUCLEOTIDE SEQUENCE [LARGE SCALE GENOMIC DNA]</scope>
    <source>
        <strain evidence="11 12">DXS22W</strain>
    </source>
</reference>
<dbReference type="PIRSF" id="PIRSF000005">
    <property type="entry name" value="Cytochrome_c4"/>
    <property type="match status" value="1"/>
</dbReference>
<dbReference type="PANTHER" id="PTHR33751:SF9">
    <property type="entry name" value="CYTOCHROME C4"/>
    <property type="match status" value="1"/>
</dbReference>
<evidence type="ECO:0000256" key="7">
    <source>
        <dbReference type="ARBA" id="ARBA00023004"/>
    </source>
</evidence>
<dbReference type="PANTHER" id="PTHR33751">
    <property type="entry name" value="CBB3-TYPE CYTOCHROME C OXIDASE SUBUNIT FIXP"/>
    <property type="match status" value="1"/>
</dbReference>
<feature type="domain" description="Cytochrome c" evidence="10">
    <location>
        <begin position="36"/>
        <end position="114"/>
    </location>
</feature>
<dbReference type="Pfam" id="PF00034">
    <property type="entry name" value="Cytochrom_C"/>
    <property type="match status" value="2"/>
</dbReference>
<accession>A0ABU9CGQ0</accession>
<dbReference type="Proteomes" id="UP001365405">
    <property type="component" value="Unassembled WGS sequence"/>
</dbReference>
<sequence length="212" mass="21872">MKSLLAVLPTALSSVALSALLAGSALAADAKGPAKPDLAKGAEKAAACQACHTADGSRGSPANPILQGQHAEYLVKQLTEFKSGKRQNAVMSGMAAPLTEEDMRNIAAFYASKQAKPGFAKNKDLVQLGEKIYRGGIAAKQVPACAGCHSPTGAGIPAQYPRVGGQHSDYTEAQLNGFRAGTRGNSAQMVSIAAKMSDKEIKAVADYMAGLR</sequence>
<keyword evidence="12" id="KW-1185">Reference proteome</keyword>
<evidence type="ECO:0000256" key="1">
    <source>
        <dbReference type="ARBA" id="ARBA00004418"/>
    </source>
</evidence>
<dbReference type="InterPro" id="IPR036909">
    <property type="entry name" value="Cyt_c-like_dom_sf"/>
</dbReference>
<proteinExistence type="predicted"/>
<dbReference type="Gene3D" id="1.10.760.10">
    <property type="entry name" value="Cytochrome c-like domain"/>
    <property type="match status" value="2"/>
</dbReference>
<keyword evidence="3 8" id="KW-0349">Heme</keyword>
<dbReference type="SUPFAM" id="SSF46626">
    <property type="entry name" value="Cytochrome c"/>
    <property type="match status" value="2"/>
</dbReference>
<evidence type="ECO:0000256" key="5">
    <source>
        <dbReference type="ARBA" id="ARBA00022764"/>
    </source>
</evidence>
<gene>
    <name evidence="11" type="ORF">AACH10_04470</name>
</gene>
<keyword evidence="4 8" id="KW-0479">Metal-binding</keyword>
<dbReference type="EMBL" id="JBBUTH010000001">
    <property type="protein sequence ID" value="MEK8049485.1"/>
    <property type="molecule type" value="Genomic_DNA"/>
</dbReference>
<evidence type="ECO:0000256" key="8">
    <source>
        <dbReference type="PROSITE-ProRule" id="PRU00433"/>
    </source>
</evidence>
<keyword evidence="2" id="KW-0813">Transport</keyword>
<name>A0ABU9CGQ0_9BURK</name>
<dbReference type="PROSITE" id="PS51007">
    <property type="entry name" value="CYTC"/>
    <property type="match status" value="2"/>
</dbReference>
<evidence type="ECO:0000256" key="2">
    <source>
        <dbReference type="ARBA" id="ARBA00022448"/>
    </source>
</evidence>
<keyword evidence="5" id="KW-0574">Periplasm</keyword>
<keyword evidence="9" id="KW-0732">Signal</keyword>
<keyword evidence="6" id="KW-0249">Electron transport</keyword>
<protein>
    <submittedName>
        <fullName evidence="11">C-type cytochrome</fullName>
    </submittedName>
</protein>
<feature type="chain" id="PRO_5046827788" evidence="9">
    <location>
        <begin position="28"/>
        <end position="212"/>
    </location>
</feature>
<dbReference type="InterPro" id="IPR024167">
    <property type="entry name" value="Cytochrome_c4-like"/>
</dbReference>
<organism evidence="11 12">
    <name type="scientific">Pseudaquabacterium inlustre</name>
    <dbReference type="NCBI Taxonomy" id="2984192"/>
    <lineage>
        <taxon>Bacteria</taxon>
        <taxon>Pseudomonadati</taxon>
        <taxon>Pseudomonadota</taxon>
        <taxon>Betaproteobacteria</taxon>
        <taxon>Burkholderiales</taxon>
        <taxon>Sphaerotilaceae</taxon>
        <taxon>Pseudaquabacterium</taxon>
    </lineage>
</organism>
<keyword evidence="7 8" id="KW-0408">Iron</keyword>
<evidence type="ECO:0000256" key="6">
    <source>
        <dbReference type="ARBA" id="ARBA00022982"/>
    </source>
</evidence>
<dbReference type="InterPro" id="IPR009056">
    <property type="entry name" value="Cyt_c-like_dom"/>
</dbReference>
<feature type="domain" description="Cytochrome c" evidence="10">
    <location>
        <begin position="124"/>
        <end position="212"/>
    </location>
</feature>
<feature type="signal peptide" evidence="9">
    <location>
        <begin position="1"/>
        <end position="27"/>
    </location>
</feature>
<evidence type="ECO:0000256" key="4">
    <source>
        <dbReference type="ARBA" id="ARBA00022723"/>
    </source>
</evidence>
<comment type="subcellular location">
    <subcellularLocation>
        <location evidence="1">Periplasm</location>
    </subcellularLocation>
</comment>
<dbReference type="RefSeq" id="WP_341409147.1">
    <property type="nucleotide sequence ID" value="NZ_JBBUTH010000001.1"/>
</dbReference>
<dbReference type="InterPro" id="IPR050597">
    <property type="entry name" value="Cytochrome_c_Oxidase_Subunit"/>
</dbReference>
<evidence type="ECO:0000256" key="9">
    <source>
        <dbReference type="SAM" id="SignalP"/>
    </source>
</evidence>
<comment type="caution">
    <text evidence="11">The sequence shown here is derived from an EMBL/GenBank/DDBJ whole genome shotgun (WGS) entry which is preliminary data.</text>
</comment>
<evidence type="ECO:0000256" key="3">
    <source>
        <dbReference type="ARBA" id="ARBA00022617"/>
    </source>
</evidence>
<evidence type="ECO:0000259" key="10">
    <source>
        <dbReference type="PROSITE" id="PS51007"/>
    </source>
</evidence>
<evidence type="ECO:0000313" key="12">
    <source>
        <dbReference type="Proteomes" id="UP001365405"/>
    </source>
</evidence>
<evidence type="ECO:0000313" key="11">
    <source>
        <dbReference type="EMBL" id="MEK8049485.1"/>
    </source>
</evidence>